<reference evidence="3" key="1">
    <citation type="journal article" date="2019" name="Int. J. Syst. Evol. Microbiol.">
        <title>The Global Catalogue of Microorganisms (GCM) 10K type strain sequencing project: providing services to taxonomists for standard genome sequencing and annotation.</title>
        <authorList>
            <consortium name="The Broad Institute Genomics Platform"/>
            <consortium name="The Broad Institute Genome Sequencing Center for Infectious Disease"/>
            <person name="Wu L."/>
            <person name="Ma J."/>
        </authorList>
    </citation>
    <scope>NUCLEOTIDE SEQUENCE [LARGE SCALE GENOMIC DNA]</scope>
    <source>
        <strain evidence="3">TISTR 1827</strain>
    </source>
</reference>
<protein>
    <submittedName>
        <fullName evidence="2">ORF6N domain-containing protein</fullName>
    </submittedName>
</protein>
<proteinExistence type="predicted"/>
<comment type="caution">
    <text evidence="2">The sequence shown here is derived from an EMBL/GenBank/DDBJ whole genome shotgun (WGS) entry which is preliminary data.</text>
</comment>
<sequence length="234" mass="27237">MKLNQLEVIMYKGVPVLTTAQLAALYGATSKRISNNYNENKERYTSGKHHFELKGQELKDFLMQSRISGVDKKTSKLYLWTDKGALLHAKSLGTDEAWETYEELIDEYFDVQDQLDELTMIAKKNGFVTFAQFNSYRFSVGRTIKTFRDCSPRELIGIAEDFRDYVGQLDAETRINRCKSAIKGLEERYNKTGFAEANRIIVEVMHVQHVTEKRSQGQRNRREKEKLVRQFNLE</sequence>
<dbReference type="InterPro" id="IPR018873">
    <property type="entry name" value="KilA-N_DNA-bd_domain"/>
</dbReference>
<evidence type="ECO:0000313" key="2">
    <source>
        <dbReference type="EMBL" id="MFD2663058.1"/>
    </source>
</evidence>
<evidence type="ECO:0000313" key="3">
    <source>
        <dbReference type="Proteomes" id="UP001597493"/>
    </source>
</evidence>
<keyword evidence="3" id="KW-1185">Reference proteome</keyword>
<accession>A0ABW5R2N5</accession>
<gene>
    <name evidence="2" type="ORF">ACFSW5_22630</name>
</gene>
<name>A0ABW5R2N5_9BACL</name>
<dbReference type="RefSeq" id="WP_379278384.1">
    <property type="nucleotide sequence ID" value="NZ_JBHUMY010000038.1"/>
</dbReference>
<dbReference type="EMBL" id="JBHUMY010000038">
    <property type="protein sequence ID" value="MFD2663058.1"/>
    <property type="molecule type" value="Genomic_DNA"/>
</dbReference>
<evidence type="ECO:0000259" key="1">
    <source>
        <dbReference type="Pfam" id="PF10543"/>
    </source>
</evidence>
<dbReference type="Proteomes" id="UP001597493">
    <property type="component" value="Unassembled WGS sequence"/>
</dbReference>
<feature type="domain" description="KilA-N DNA-binding" evidence="1">
    <location>
        <begin position="7"/>
        <end position="91"/>
    </location>
</feature>
<organism evidence="2 3">
    <name type="scientific">Paenibacillus thailandensis</name>
    <dbReference type="NCBI Taxonomy" id="393250"/>
    <lineage>
        <taxon>Bacteria</taxon>
        <taxon>Bacillati</taxon>
        <taxon>Bacillota</taxon>
        <taxon>Bacilli</taxon>
        <taxon>Bacillales</taxon>
        <taxon>Paenibacillaceae</taxon>
        <taxon>Paenibacillus</taxon>
    </lineage>
</organism>
<dbReference type="Pfam" id="PF10543">
    <property type="entry name" value="ORF6N"/>
    <property type="match status" value="1"/>
</dbReference>